<name>A0A1G2UJE2_9BACT</name>
<dbReference type="Pfam" id="PF08241">
    <property type="entry name" value="Methyltransf_11"/>
    <property type="match status" value="1"/>
</dbReference>
<comment type="caution">
    <text evidence="2">The sequence shown here is derived from an EMBL/GenBank/DDBJ whole genome shotgun (WGS) entry which is preliminary data.</text>
</comment>
<dbReference type="CDD" id="cd02440">
    <property type="entry name" value="AdoMet_MTases"/>
    <property type="match status" value="1"/>
</dbReference>
<gene>
    <name evidence="2" type="ORF">A3I86_02160</name>
</gene>
<dbReference type="PANTHER" id="PTHR45036">
    <property type="entry name" value="METHYLTRANSFERASE LIKE 7B"/>
    <property type="match status" value="1"/>
</dbReference>
<dbReference type="InterPro" id="IPR052356">
    <property type="entry name" value="Thiol_S-MT"/>
</dbReference>
<accession>A0A1G2UJE2</accession>
<evidence type="ECO:0000313" key="3">
    <source>
        <dbReference type="Proteomes" id="UP000177096"/>
    </source>
</evidence>
<dbReference type="InterPro" id="IPR013216">
    <property type="entry name" value="Methyltransf_11"/>
</dbReference>
<evidence type="ECO:0000313" key="2">
    <source>
        <dbReference type="EMBL" id="OHB09290.1"/>
    </source>
</evidence>
<organism evidence="2 3">
    <name type="scientific">Candidatus Zambryskibacteria bacterium RIFCSPLOWO2_02_FULL_39_14</name>
    <dbReference type="NCBI Taxonomy" id="1802769"/>
    <lineage>
        <taxon>Bacteria</taxon>
        <taxon>Candidatus Zambryskiibacteriota</taxon>
    </lineage>
</organism>
<evidence type="ECO:0000259" key="1">
    <source>
        <dbReference type="Pfam" id="PF08241"/>
    </source>
</evidence>
<reference evidence="2 3" key="1">
    <citation type="journal article" date="2016" name="Nat. Commun.">
        <title>Thousands of microbial genomes shed light on interconnected biogeochemical processes in an aquifer system.</title>
        <authorList>
            <person name="Anantharaman K."/>
            <person name="Brown C.T."/>
            <person name="Hug L.A."/>
            <person name="Sharon I."/>
            <person name="Castelle C.J."/>
            <person name="Probst A.J."/>
            <person name="Thomas B.C."/>
            <person name="Singh A."/>
            <person name="Wilkins M.J."/>
            <person name="Karaoz U."/>
            <person name="Brodie E.L."/>
            <person name="Williams K.H."/>
            <person name="Hubbard S.S."/>
            <person name="Banfield J.F."/>
        </authorList>
    </citation>
    <scope>NUCLEOTIDE SEQUENCE [LARGE SCALE GENOMIC DNA]</scope>
</reference>
<dbReference type="GO" id="GO:0008757">
    <property type="term" value="F:S-adenosylmethionine-dependent methyltransferase activity"/>
    <property type="evidence" value="ECO:0007669"/>
    <property type="project" value="InterPro"/>
</dbReference>
<dbReference type="Gene3D" id="3.40.50.150">
    <property type="entry name" value="Vaccinia Virus protein VP39"/>
    <property type="match status" value="1"/>
</dbReference>
<dbReference type="AlphaFoldDB" id="A0A1G2UJE2"/>
<dbReference type="InterPro" id="IPR029063">
    <property type="entry name" value="SAM-dependent_MTases_sf"/>
</dbReference>
<dbReference type="Proteomes" id="UP000177096">
    <property type="component" value="Unassembled WGS sequence"/>
</dbReference>
<sequence length="264" mass="31007">MLNTYSHGSVVSVDEQKWRDAQEFERAVWISGNQNNSFLRVVMKFVRALKKSPYYFFQLIKYRDFYAGDDWNFWWKDIFDNYKLLPNHFSKALEVGCGPYTNMRIISKLKKIDEIHCVDPLMDLYLSFKLNWLAVMARKGKVHTYTGKGEKLEFQDNTFDLVVCNNVLDHVEDANACLTEIHRVLQPGGYFVFGQDLSDERDLDKQREKAKGFFIGHPIKLHDQVLDRSLSGLYEEKMKKVLPREAGRNSRYHYGTYLFIGVKS</sequence>
<dbReference type="EMBL" id="MHWM01000007">
    <property type="protein sequence ID" value="OHB09290.1"/>
    <property type="molecule type" value="Genomic_DNA"/>
</dbReference>
<protein>
    <recommendedName>
        <fullName evidence="1">Methyltransferase type 11 domain-containing protein</fullName>
    </recommendedName>
</protein>
<dbReference type="SUPFAM" id="SSF53335">
    <property type="entry name" value="S-adenosyl-L-methionine-dependent methyltransferases"/>
    <property type="match status" value="1"/>
</dbReference>
<proteinExistence type="predicted"/>
<dbReference type="PANTHER" id="PTHR45036:SF1">
    <property type="entry name" value="METHYLTRANSFERASE LIKE 7A"/>
    <property type="match status" value="1"/>
</dbReference>
<feature type="domain" description="Methyltransferase type 11" evidence="1">
    <location>
        <begin position="93"/>
        <end position="193"/>
    </location>
</feature>